<dbReference type="Proteomes" id="UP000290189">
    <property type="component" value="Unassembled WGS sequence"/>
</dbReference>
<feature type="compositionally biased region" description="Low complexity" evidence="2">
    <location>
        <begin position="118"/>
        <end position="128"/>
    </location>
</feature>
<evidence type="ECO:0000256" key="1">
    <source>
        <dbReference type="SAM" id="Coils"/>
    </source>
</evidence>
<name>A0A3P3YH48_PLABS</name>
<protein>
    <submittedName>
        <fullName evidence="3">Uncharacterized protein</fullName>
    </submittedName>
</protein>
<dbReference type="AlphaFoldDB" id="A0A3P3YH48"/>
<accession>A0A3P3YH48</accession>
<feature type="compositionally biased region" description="Basic and acidic residues" evidence="2">
    <location>
        <begin position="282"/>
        <end position="298"/>
    </location>
</feature>
<feature type="compositionally biased region" description="Low complexity" evidence="2">
    <location>
        <begin position="45"/>
        <end position="60"/>
    </location>
</feature>
<sequence>MDIDDGLTEQERQAAWDDLERDLQALCDDAELSSLASDDDDDRSSISSDGATAPGSGADGDGSALFEALIECMRNDDAATDDSIRPVIRDMAAIVGHDIAVGQDAACDGACDVGEQTPEASEPASAPPVQTHPESNSSHDEPDHVAAVLQEIERRAQQVQADLREAEQRRAAVLAEQAARDAERARRIATASDERARMHIEDAAGTRDLRERRRASGVEQSRMAREDRLARHLIWLEQLRLDAERRAAAERAARARDEAARERRAMAMEETAIRVGKRRARAERDRMTAEDATGERERQRWRRERTRMTVALRAARATRERDRMVAQDALSRAARERERHEERSRRRALRESARRRPSTVEGCPLPAPPAGDDPILASLALKPGAGVPIAPSCDLPVRVPLCGSLPEQRPALICEQASRRHGRLYETLPAFAARRERFFALRIQRWWVHVRPRCRAARHVQAWYRGRRNRRQCLGILRGTRTGANGDPIERLDDSFFDFLQDDGSDVLALLESGNVVFADTPGGSPRAPPCEDGTRSSPVPAPSRLDSAPGECAKSACDDVFGGSTTNESVDGGLAASESGCAIDELGARARKAFQKRAKRLKHIGATGSWKQADPYARIGYLKKPYLAHVPGVCTSTSPVREQRKRMPALKLNNYVNAKSAVKGTPGQRDRVSALPSATSTLVLPPIVLPQSPNR</sequence>
<feature type="region of interest" description="Disordered" evidence="2">
    <location>
        <begin position="32"/>
        <end position="60"/>
    </location>
</feature>
<evidence type="ECO:0000313" key="3">
    <source>
        <dbReference type="EMBL" id="SPQ99506.1"/>
    </source>
</evidence>
<feature type="region of interest" description="Disordered" evidence="2">
    <location>
        <begin position="520"/>
        <end position="551"/>
    </location>
</feature>
<organism evidence="3 4">
    <name type="scientific">Plasmodiophora brassicae</name>
    <name type="common">Clubroot disease agent</name>
    <dbReference type="NCBI Taxonomy" id="37360"/>
    <lineage>
        <taxon>Eukaryota</taxon>
        <taxon>Sar</taxon>
        <taxon>Rhizaria</taxon>
        <taxon>Endomyxa</taxon>
        <taxon>Phytomyxea</taxon>
        <taxon>Plasmodiophorida</taxon>
        <taxon>Plasmodiophoridae</taxon>
        <taxon>Plasmodiophora</taxon>
    </lineage>
</organism>
<feature type="compositionally biased region" description="Basic and acidic residues" evidence="2">
    <location>
        <begin position="333"/>
        <end position="354"/>
    </location>
</feature>
<keyword evidence="3" id="KW-0496">Mitochondrion</keyword>
<gene>
    <name evidence="3" type="ORF">PLBR_LOCUS6721</name>
</gene>
<evidence type="ECO:0000313" key="4">
    <source>
        <dbReference type="Proteomes" id="UP000290189"/>
    </source>
</evidence>
<feature type="region of interest" description="Disordered" evidence="2">
    <location>
        <begin position="279"/>
        <end position="302"/>
    </location>
</feature>
<feature type="region of interest" description="Disordered" evidence="2">
    <location>
        <begin position="321"/>
        <end position="369"/>
    </location>
</feature>
<keyword evidence="1" id="KW-0175">Coiled coil</keyword>
<dbReference type="PROSITE" id="PS50096">
    <property type="entry name" value="IQ"/>
    <property type="match status" value="1"/>
</dbReference>
<dbReference type="EMBL" id="OVEO01000012">
    <property type="protein sequence ID" value="SPQ99506.1"/>
    <property type="molecule type" value="Genomic_DNA"/>
</dbReference>
<proteinExistence type="predicted"/>
<feature type="region of interest" description="Disordered" evidence="2">
    <location>
        <begin position="110"/>
        <end position="143"/>
    </location>
</feature>
<evidence type="ECO:0000256" key="2">
    <source>
        <dbReference type="SAM" id="MobiDB-lite"/>
    </source>
</evidence>
<feature type="coiled-coil region" evidence="1">
    <location>
        <begin position="149"/>
        <end position="176"/>
    </location>
</feature>
<geneLocation type="mitochondrion" evidence="3"/>
<reference evidence="3 4" key="1">
    <citation type="submission" date="2018-03" db="EMBL/GenBank/DDBJ databases">
        <authorList>
            <person name="Fogelqvist J."/>
        </authorList>
    </citation>
    <scope>NUCLEOTIDE SEQUENCE [LARGE SCALE GENOMIC DNA]</scope>
</reference>